<dbReference type="AlphaFoldDB" id="A0A8C4Z443"/>
<accession>A0A8C4Z443</accession>
<feature type="domain" description="Arginine vasopressin-induced protein 1/transcriptional and immune response regulator" evidence="5">
    <location>
        <begin position="16"/>
        <end position="77"/>
    </location>
</feature>
<dbReference type="PANTHER" id="PTHR14350">
    <property type="entry name" value="ARGININE VASOPRESSIN-INDUCED PROTEIN 1"/>
    <property type="match status" value="1"/>
</dbReference>
<dbReference type="InterPro" id="IPR039579">
    <property type="entry name" value="AVPI1"/>
</dbReference>
<feature type="region of interest" description="Disordered" evidence="4">
    <location>
        <begin position="85"/>
        <end position="128"/>
    </location>
</feature>
<reference evidence="6" key="1">
    <citation type="submission" date="2025-08" db="UniProtKB">
        <authorList>
            <consortium name="Ensembl"/>
        </authorList>
    </citation>
    <scope>IDENTIFICATION</scope>
</reference>
<evidence type="ECO:0000313" key="7">
    <source>
        <dbReference type="Proteomes" id="UP000694546"/>
    </source>
</evidence>
<comment type="function">
    <text evidence="1">May be involved in MAP kinase activation, epithelial sodium channel (ENaC) down-regulation and cell cycling.</text>
</comment>
<evidence type="ECO:0000256" key="1">
    <source>
        <dbReference type="ARBA" id="ARBA00002403"/>
    </source>
</evidence>
<evidence type="ECO:0000256" key="3">
    <source>
        <dbReference type="ARBA" id="ARBA00023306"/>
    </source>
</evidence>
<evidence type="ECO:0000259" key="5">
    <source>
        <dbReference type="Pfam" id="PF15063"/>
    </source>
</evidence>
<dbReference type="InterPro" id="IPR020282">
    <property type="entry name" value="Avpi1/C8orf4_dom"/>
</dbReference>
<evidence type="ECO:0000256" key="4">
    <source>
        <dbReference type="SAM" id="MobiDB-lite"/>
    </source>
</evidence>
<evidence type="ECO:0000313" key="6">
    <source>
        <dbReference type="Ensembl" id="ENSGMOP00000006888.2"/>
    </source>
</evidence>
<feature type="compositionally biased region" description="Basic and acidic residues" evidence="4">
    <location>
        <begin position="113"/>
        <end position="128"/>
    </location>
</feature>
<organism evidence="6 7">
    <name type="scientific">Gadus morhua</name>
    <name type="common">Atlantic cod</name>
    <dbReference type="NCBI Taxonomy" id="8049"/>
    <lineage>
        <taxon>Eukaryota</taxon>
        <taxon>Metazoa</taxon>
        <taxon>Chordata</taxon>
        <taxon>Craniata</taxon>
        <taxon>Vertebrata</taxon>
        <taxon>Euteleostomi</taxon>
        <taxon>Actinopterygii</taxon>
        <taxon>Neopterygii</taxon>
        <taxon>Teleostei</taxon>
        <taxon>Neoteleostei</taxon>
        <taxon>Acanthomorphata</taxon>
        <taxon>Zeiogadaria</taxon>
        <taxon>Gadariae</taxon>
        <taxon>Gadiformes</taxon>
        <taxon>Gadoidei</taxon>
        <taxon>Gadidae</taxon>
        <taxon>Gadus</taxon>
    </lineage>
</organism>
<reference evidence="6" key="2">
    <citation type="submission" date="2025-09" db="UniProtKB">
        <authorList>
            <consortium name="Ensembl"/>
        </authorList>
    </citation>
    <scope>IDENTIFICATION</scope>
</reference>
<evidence type="ECO:0000256" key="2">
    <source>
        <dbReference type="ARBA" id="ARBA00020697"/>
    </source>
</evidence>
<proteinExistence type="predicted"/>
<dbReference type="GeneTree" id="ENSGT00730000112219"/>
<keyword evidence="3" id="KW-0131">Cell cycle</keyword>
<keyword evidence="7" id="KW-1185">Reference proteome</keyword>
<dbReference type="Ensembl" id="ENSGMOT00000007088.2">
    <property type="protein sequence ID" value="ENSGMOP00000006888.2"/>
    <property type="gene ID" value="ENSGMOG00000006487.2"/>
</dbReference>
<sequence length="128" mass="14213">TLTPILGDVVNFSAPLWRLEERRARKPASANIFGGVALWQLQKLFQAAGDQDAEQRAQLVWGQGGEAELAQALIGLRARGRRRGLKTHLSLPHSQGSIDTPDELRRAGPGLRRGSDSRPERYLHHIIH</sequence>
<dbReference type="Proteomes" id="UP000694546">
    <property type="component" value="Chromosome 15"/>
</dbReference>
<name>A0A8C4Z443_GADMO</name>
<protein>
    <recommendedName>
        <fullName evidence="2">Arginine vasopressin-induced protein 1</fullName>
    </recommendedName>
</protein>
<dbReference type="Pfam" id="PF15063">
    <property type="entry name" value="TC1"/>
    <property type="match status" value="1"/>
</dbReference>